<comment type="function">
    <text evidence="9">Acts as a magnesium transporter.</text>
</comment>
<name>A0AA92LAF2_9FIRM</name>
<feature type="transmembrane region" description="Helical" evidence="9">
    <location>
        <begin position="384"/>
        <end position="409"/>
    </location>
</feature>
<dbReference type="InterPro" id="IPR038076">
    <property type="entry name" value="MgtE_N_sf"/>
</dbReference>
<evidence type="ECO:0000256" key="9">
    <source>
        <dbReference type="RuleBase" id="RU362011"/>
    </source>
</evidence>
<evidence type="ECO:0000313" key="12">
    <source>
        <dbReference type="Proteomes" id="UP000596035"/>
    </source>
</evidence>
<dbReference type="InterPro" id="IPR036739">
    <property type="entry name" value="SLC41_membr_dom_sf"/>
</dbReference>
<dbReference type="SMART" id="SM00116">
    <property type="entry name" value="CBS"/>
    <property type="match status" value="2"/>
</dbReference>
<evidence type="ECO:0000256" key="8">
    <source>
        <dbReference type="PROSITE-ProRule" id="PRU00703"/>
    </source>
</evidence>
<dbReference type="SMART" id="SM00924">
    <property type="entry name" value="MgtE_N"/>
    <property type="match status" value="1"/>
</dbReference>
<comment type="subcellular location">
    <subcellularLocation>
        <location evidence="9">Cell membrane</location>
        <topology evidence="9">Multi-pass membrane protein</topology>
    </subcellularLocation>
    <subcellularLocation>
        <location evidence="1">Membrane</location>
        <topology evidence="1">Multi-pass membrane protein</topology>
    </subcellularLocation>
</comment>
<keyword evidence="8" id="KW-0129">CBS domain</keyword>
<keyword evidence="9" id="KW-1003">Cell membrane</keyword>
<dbReference type="GO" id="GO:0046872">
    <property type="term" value="F:metal ion binding"/>
    <property type="evidence" value="ECO:0007669"/>
    <property type="project" value="UniProtKB-KW"/>
</dbReference>
<dbReference type="InterPro" id="IPR046342">
    <property type="entry name" value="CBS_dom_sf"/>
</dbReference>
<evidence type="ECO:0000259" key="10">
    <source>
        <dbReference type="PROSITE" id="PS51371"/>
    </source>
</evidence>
<accession>A0AA92LAF2</accession>
<dbReference type="EMBL" id="CP065321">
    <property type="protein sequence ID" value="QQR31974.1"/>
    <property type="molecule type" value="Genomic_DNA"/>
</dbReference>
<dbReference type="GO" id="GO:0015095">
    <property type="term" value="F:magnesium ion transmembrane transporter activity"/>
    <property type="evidence" value="ECO:0007669"/>
    <property type="project" value="UniProtKB-UniRule"/>
</dbReference>
<reference evidence="11 12" key="1">
    <citation type="submission" date="2020-11" db="EMBL/GenBank/DDBJ databases">
        <title>Closed and high quality bacterial genomes of the OMM12 community.</title>
        <authorList>
            <person name="Marbouty M."/>
            <person name="Lamy-Besnier Q."/>
            <person name="Debarbieux L."/>
            <person name="Koszul R."/>
        </authorList>
    </citation>
    <scope>NUCLEOTIDE SEQUENCE [LARGE SCALE GENOMIC DNA]</scope>
    <source>
        <strain evidence="11 12">KB18</strain>
    </source>
</reference>
<keyword evidence="3 9" id="KW-0813">Transport</keyword>
<feature type="domain" description="CBS" evidence="10">
    <location>
        <begin position="134"/>
        <end position="197"/>
    </location>
</feature>
<keyword evidence="9" id="KW-0479">Metal-binding</keyword>
<comment type="subunit">
    <text evidence="9">Homodimer.</text>
</comment>
<dbReference type="PANTHER" id="PTHR43773:SF1">
    <property type="entry name" value="MAGNESIUM TRANSPORTER MGTE"/>
    <property type="match status" value="1"/>
</dbReference>
<dbReference type="Pfam" id="PF03448">
    <property type="entry name" value="MgtE_N"/>
    <property type="match status" value="1"/>
</dbReference>
<dbReference type="InterPro" id="IPR006668">
    <property type="entry name" value="Mg_transptr_MgtE_intracell_dom"/>
</dbReference>
<dbReference type="InterPro" id="IPR000644">
    <property type="entry name" value="CBS_dom"/>
</dbReference>
<keyword evidence="6 9" id="KW-1133">Transmembrane helix</keyword>
<feature type="transmembrane region" description="Helical" evidence="9">
    <location>
        <begin position="284"/>
        <end position="312"/>
    </location>
</feature>
<organism evidence="11 12">
    <name type="scientific">Acutalibacter muris</name>
    <dbReference type="NCBI Taxonomy" id="1796620"/>
    <lineage>
        <taxon>Bacteria</taxon>
        <taxon>Bacillati</taxon>
        <taxon>Bacillota</taxon>
        <taxon>Clostridia</taxon>
        <taxon>Eubacteriales</taxon>
        <taxon>Acutalibacteraceae</taxon>
        <taxon>Acutalibacter</taxon>
    </lineage>
</organism>
<dbReference type="SUPFAM" id="SSF54631">
    <property type="entry name" value="CBS-domain pair"/>
    <property type="match status" value="1"/>
</dbReference>
<dbReference type="InterPro" id="IPR006669">
    <property type="entry name" value="MgtE_transporter"/>
</dbReference>
<evidence type="ECO:0000256" key="7">
    <source>
        <dbReference type="ARBA" id="ARBA00023136"/>
    </source>
</evidence>
<dbReference type="Gene3D" id="1.10.357.20">
    <property type="entry name" value="SLC41 divalent cation transporters, integral membrane domain"/>
    <property type="match status" value="1"/>
</dbReference>
<dbReference type="SUPFAM" id="SSF158791">
    <property type="entry name" value="MgtE N-terminal domain-like"/>
    <property type="match status" value="1"/>
</dbReference>
<dbReference type="SUPFAM" id="SSF161093">
    <property type="entry name" value="MgtE membrane domain-like"/>
    <property type="match status" value="1"/>
</dbReference>
<evidence type="ECO:0000256" key="6">
    <source>
        <dbReference type="ARBA" id="ARBA00022989"/>
    </source>
</evidence>
<dbReference type="CDD" id="cd04606">
    <property type="entry name" value="CBS_pair_Mg_transporter"/>
    <property type="match status" value="1"/>
</dbReference>
<dbReference type="NCBIfam" id="TIGR00400">
    <property type="entry name" value="mgtE"/>
    <property type="match status" value="1"/>
</dbReference>
<evidence type="ECO:0000256" key="5">
    <source>
        <dbReference type="ARBA" id="ARBA00022842"/>
    </source>
</evidence>
<gene>
    <name evidence="11" type="primary">mgtE</name>
    <name evidence="11" type="ORF">I5Q82_02500</name>
</gene>
<evidence type="ECO:0000256" key="1">
    <source>
        <dbReference type="ARBA" id="ARBA00004141"/>
    </source>
</evidence>
<evidence type="ECO:0000256" key="3">
    <source>
        <dbReference type="ARBA" id="ARBA00022448"/>
    </source>
</evidence>
<dbReference type="GO" id="GO:0005886">
    <property type="term" value="C:plasma membrane"/>
    <property type="evidence" value="ECO:0007669"/>
    <property type="project" value="UniProtKB-SubCell"/>
</dbReference>
<protein>
    <recommendedName>
        <fullName evidence="9">Magnesium transporter MgtE</fullName>
    </recommendedName>
</protein>
<feature type="transmembrane region" description="Helical" evidence="9">
    <location>
        <begin position="421"/>
        <end position="440"/>
    </location>
</feature>
<dbReference type="Proteomes" id="UP000596035">
    <property type="component" value="Chromosome"/>
</dbReference>
<dbReference type="Gene3D" id="1.25.60.10">
    <property type="entry name" value="MgtE N-terminal domain-like"/>
    <property type="match status" value="1"/>
</dbReference>
<dbReference type="Pfam" id="PF01769">
    <property type="entry name" value="MgtE"/>
    <property type="match status" value="1"/>
</dbReference>
<dbReference type="Gene3D" id="3.10.580.10">
    <property type="entry name" value="CBS-domain"/>
    <property type="match status" value="1"/>
</dbReference>
<comment type="caution">
    <text evidence="9">Lacks conserved residue(s) required for the propagation of feature annotation.</text>
</comment>
<sequence>MEEQLRTLSELLEERRFSGAGAIVKDMNPADAAWILEELPEQRMPVLFRLLPKELAADTFAYMEPESQELLVQGFSDRELDEVMEQLFLDDTVDMIEEMPANVVKKILRHVDSETRRMINQVLNYPKDSAGSIMTMEYVDLKRSMTVEQAFERIRRTGVEKETIYTCYVTDSRRKLLGIVTVKDLLLARKDEVIRNIMETNVKYVSTHTDQEEAARALSKYDFLALPVVDAEERLVGIVTVDDAIDVIQEEATEDIEKMAAIAPSDRPYMKTGVFATWRKRVPWLLFLMISATFTSGILASFEGALAASMVLTNFIPMLMDTGGNSGGQSSATIIRGLSLGEIQYRDVPRVLLKECSVAMLCGGTLALANFVKLLLVDRVALTVAAVVCVTLVAAILVANIVGSSLPILAKRLGLDPTVTASPLITTIVDAVVLMIYFNIAKAVLGI</sequence>
<feature type="transmembrane region" description="Helical" evidence="9">
    <location>
        <begin position="358"/>
        <end position="377"/>
    </location>
</feature>
<dbReference type="Pfam" id="PF00571">
    <property type="entry name" value="CBS"/>
    <property type="match status" value="2"/>
</dbReference>
<dbReference type="PROSITE" id="PS51371">
    <property type="entry name" value="CBS"/>
    <property type="match status" value="2"/>
</dbReference>
<comment type="similarity">
    <text evidence="2 9">Belongs to the SLC41A transporter family.</text>
</comment>
<keyword evidence="5 9" id="KW-0460">Magnesium</keyword>
<evidence type="ECO:0000256" key="4">
    <source>
        <dbReference type="ARBA" id="ARBA00022692"/>
    </source>
</evidence>
<feature type="domain" description="CBS" evidence="10">
    <location>
        <begin position="198"/>
        <end position="254"/>
    </location>
</feature>
<keyword evidence="4 9" id="KW-0812">Transmembrane</keyword>
<dbReference type="AlphaFoldDB" id="A0AA92LAF2"/>
<keyword evidence="7 9" id="KW-0472">Membrane</keyword>
<evidence type="ECO:0000313" key="11">
    <source>
        <dbReference type="EMBL" id="QQR31974.1"/>
    </source>
</evidence>
<dbReference type="PANTHER" id="PTHR43773">
    <property type="entry name" value="MAGNESIUM TRANSPORTER MGTE"/>
    <property type="match status" value="1"/>
</dbReference>
<dbReference type="InterPro" id="IPR006667">
    <property type="entry name" value="SLC41_membr_dom"/>
</dbReference>
<proteinExistence type="inferred from homology"/>
<evidence type="ECO:0000256" key="2">
    <source>
        <dbReference type="ARBA" id="ARBA00009749"/>
    </source>
</evidence>